<evidence type="ECO:0000259" key="2">
    <source>
        <dbReference type="Pfam" id="PF18417"/>
    </source>
</evidence>
<dbReference type="RefSeq" id="WP_070987659.1">
    <property type="nucleotide sequence ID" value="NZ_MKJU01000035.1"/>
</dbReference>
<dbReference type="InterPro" id="IPR041173">
    <property type="entry name" value="LodA_C"/>
</dbReference>
<dbReference type="EMBL" id="MKJU01000035">
    <property type="protein sequence ID" value="OHU87150.1"/>
    <property type="molecule type" value="Genomic_DNA"/>
</dbReference>
<accession>A0A1S1MKG2</accession>
<feature type="domain" description="L-lysine epsilon oxidase C-terminal" evidence="2">
    <location>
        <begin position="367"/>
        <end position="523"/>
    </location>
</feature>
<evidence type="ECO:0000259" key="1">
    <source>
        <dbReference type="Pfam" id="PF17990"/>
    </source>
</evidence>
<organism evidence="3 4">
    <name type="scientific">Pseudoalteromonas amylolytica</name>
    <dbReference type="NCBI Taxonomy" id="1859457"/>
    <lineage>
        <taxon>Bacteria</taxon>
        <taxon>Pseudomonadati</taxon>
        <taxon>Pseudomonadota</taxon>
        <taxon>Gammaproteobacteria</taxon>
        <taxon>Alteromonadales</taxon>
        <taxon>Pseudoalteromonadaceae</taxon>
        <taxon>Pseudoalteromonas</taxon>
    </lineage>
</organism>
<dbReference type="InterPro" id="IPR033798">
    <property type="entry name" value="LodA-like"/>
</dbReference>
<dbReference type="Proteomes" id="UP000179786">
    <property type="component" value="Unassembled WGS sequence"/>
</dbReference>
<reference evidence="3 4" key="1">
    <citation type="submission" date="2016-09" db="EMBL/GenBank/DDBJ databases">
        <title>Pseudoalteromonas amylolytica sp. nov., isolated from the surface seawater.</title>
        <authorList>
            <person name="Wu Y.-H."/>
            <person name="Cheng H."/>
            <person name="Jin X.-B."/>
            <person name="Wang C.-S."/>
            <person name="Xu X.-W."/>
        </authorList>
    </citation>
    <scope>NUCLEOTIDE SEQUENCE [LARGE SCALE GENOMIC DNA]</scope>
    <source>
        <strain evidence="3 4">JW1</strain>
    </source>
</reference>
<feature type="domain" description="L-Lysine epsilon oxidase N-terminal" evidence="1">
    <location>
        <begin position="16"/>
        <end position="226"/>
    </location>
</feature>
<dbReference type="AlphaFoldDB" id="A0A1S1MKG2"/>
<protein>
    <submittedName>
        <fullName evidence="3">Uncharacterized protein</fullName>
    </submittedName>
</protein>
<dbReference type="CDD" id="cd14731">
    <property type="entry name" value="LodA_like_1"/>
    <property type="match status" value="1"/>
</dbReference>
<evidence type="ECO:0000313" key="4">
    <source>
        <dbReference type="Proteomes" id="UP000179786"/>
    </source>
</evidence>
<comment type="caution">
    <text evidence="3">The sequence shown here is derived from an EMBL/GenBank/DDBJ whole genome shotgun (WGS) entry which is preliminary data.</text>
</comment>
<keyword evidence="4" id="KW-1185">Reference proteome</keyword>
<dbReference type="STRING" id="1859457.BET10_00600"/>
<gene>
    <name evidence="3" type="ORF">BET10_00600</name>
</gene>
<proteinExistence type="predicted"/>
<dbReference type="Pfam" id="PF18417">
    <property type="entry name" value="LodA_C"/>
    <property type="match status" value="1"/>
</dbReference>
<name>A0A1S1MKG2_9GAMM</name>
<dbReference type="OrthoDB" id="336698at2"/>
<dbReference type="Pfam" id="PF17990">
    <property type="entry name" value="LodA_N"/>
    <property type="match status" value="1"/>
</dbReference>
<sequence>MTHTVSDKTIVSAAIYPPIGVMRVGNSVDGYFIGPEVNEPPIQSEDFYRDTTGALKRQAARFRIYGLNEAGEVVQELTCDNAAITWQARLANQKASWYEFQLALDIPEAAKAPPSYLRNKSTEDRKTLLIDGGEYTVSGVNQDGANSKFVGKFEGKDVYLGEMRTDEQGRLVMLGGHGKSENLKGEPAVTFGNNEGWYDDTSDGPITATVVYNEQTLTVKPAWVICAPPDYAPLQKSVRTMWDLMRDVAVTAGMLPAPKKPSFTHDILPIFQRMTNLQWVNAGFLAGFGWNSPFDFTSEQWLNQLSNPSPIWQERRRTLYHNFRRLDTEFSITNDPANVASWNPEFSALSPQQWPWIYGDAMSVDANDSPRQFSSLTRLQLDALAQWVKGDFIADYDPKYQPPKAIDDVPLCEQPDVLTRAAMDFCLADAFHPGCEMTWPMRTAGMYSEAYRLHHAVDTAPTHGINYGPVMTPEITRQPDGPLLSGQVAGGITRWMAIPWQTDTASCRDGYNQAYDPYLPTFWPARVPNNMLNQDNYQVVIDESKTLEQRQAAFNEREFWLDDLPIGPSNNYEAQINSMITGFSQLALVLDQTKVGVTNFPASMQVGITPSNSEQHKAVKARKLSEFNQADKALLRPDLSKTDKANRFTGRK</sequence>
<dbReference type="InterPro" id="IPR041168">
    <property type="entry name" value="LodA_N"/>
</dbReference>
<evidence type="ECO:0000313" key="3">
    <source>
        <dbReference type="EMBL" id="OHU87150.1"/>
    </source>
</evidence>